<keyword evidence="4" id="KW-0597">Phosphoprotein</keyword>
<dbReference type="PANTHER" id="PTHR35807">
    <property type="entry name" value="TRANSCRIPTIONAL REGULATOR REDD-RELATED"/>
    <property type="match status" value="1"/>
</dbReference>
<dbReference type="InterPro" id="IPR011006">
    <property type="entry name" value="CheY-like_superfamily"/>
</dbReference>
<keyword evidence="2" id="KW-0238">DNA-binding</keyword>
<dbReference type="EMBL" id="JAJJPB010000004">
    <property type="protein sequence ID" value="MCC9294337.1"/>
    <property type="molecule type" value="Genomic_DNA"/>
</dbReference>
<dbReference type="Gene3D" id="1.25.40.10">
    <property type="entry name" value="Tetratricopeptide repeat domain"/>
    <property type="match status" value="1"/>
</dbReference>
<evidence type="ECO:0000256" key="1">
    <source>
        <dbReference type="ARBA" id="ARBA00018672"/>
    </source>
</evidence>
<evidence type="ECO:0000256" key="3">
    <source>
        <dbReference type="ARBA" id="ARBA00024867"/>
    </source>
</evidence>
<keyword evidence="7" id="KW-1185">Reference proteome</keyword>
<evidence type="ECO:0000259" key="5">
    <source>
        <dbReference type="PROSITE" id="PS50110"/>
    </source>
</evidence>
<evidence type="ECO:0000313" key="7">
    <source>
        <dbReference type="Proteomes" id="UP001165422"/>
    </source>
</evidence>
<dbReference type="InterPro" id="IPR051677">
    <property type="entry name" value="AfsR-DnrI-RedD_regulator"/>
</dbReference>
<accession>A0ABS8N3F8</accession>
<dbReference type="Pfam" id="PF03704">
    <property type="entry name" value="BTAD"/>
    <property type="match status" value="1"/>
</dbReference>
<comment type="function">
    <text evidence="3">May play the central regulatory role in sporulation. It may be an element of the effector pathway responsible for the activation of sporulation genes in response to nutritional stress. Spo0A may act in concert with spo0H (a sigma factor) to control the expression of some genes that are critical to the sporulation process.</text>
</comment>
<dbReference type="SMART" id="SM00448">
    <property type="entry name" value="REC"/>
    <property type="match status" value="1"/>
</dbReference>
<dbReference type="InterPro" id="IPR036388">
    <property type="entry name" value="WH-like_DNA-bd_sf"/>
</dbReference>
<name>A0ABS8N3F8_9CLOT</name>
<evidence type="ECO:0000256" key="4">
    <source>
        <dbReference type="PROSITE-ProRule" id="PRU00169"/>
    </source>
</evidence>
<dbReference type="SUPFAM" id="SSF46894">
    <property type="entry name" value="C-terminal effector domain of the bipartite response regulators"/>
    <property type="match status" value="1"/>
</dbReference>
<sequence>MRTVIVEDERPILELMKLVIGRNRHLEIVGQYTDSREAMEGIPGLLPDVVFVDVEMPFMDGIELSRKIKNFNEDIQIVFVTVYEKYALDAFKVDAVNYILKPITEEDLNATVDRLLKNRHAAVKSSEDDKKNKMFILGSFRVYGSSGREITRWSTSKVQELFAYFVHKKGKCTSKWELCDILWPKFHSKKAEHNLYSTIYRLKTVLNKAEIENTVYCENGKYGMDFESFYCDSWEFESFIENNSSVDDRNIGDWEKNTALYKGVLFGNDDYLWDMELNEKLVRYYSLSTKNIARYYMKMKIYSKSEEYLKKAIAANSFDEEAHDLMMQIYFYMGNKTALVRHYKKLSDLFQKELHIKPKESTLKLYKSLLIKL</sequence>
<dbReference type="RefSeq" id="WP_150355588.1">
    <property type="nucleotide sequence ID" value="NZ_JAJJPB010000004.1"/>
</dbReference>
<evidence type="ECO:0000313" key="6">
    <source>
        <dbReference type="EMBL" id="MCC9294337.1"/>
    </source>
</evidence>
<dbReference type="Gene3D" id="1.10.10.10">
    <property type="entry name" value="Winged helix-like DNA-binding domain superfamily/Winged helix DNA-binding domain"/>
    <property type="match status" value="1"/>
</dbReference>
<dbReference type="Proteomes" id="UP001165422">
    <property type="component" value="Unassembled WGS sequence"/>
</dbReference>
<dbReference type="SMART" id="SM01043">
    <property type="entry name" value="BTAD"/>
    <property type="match status" value="1"/>
</dbReference>
<dbReference type="InterPro" id="IPR001789">
    <property type="entry name" value="Sig_transdc_resp-reg_receiver"/>
</dbReference>
<dbReference type="InterPro" id="IPR016032">
    <property type="entry name" value="Sig_transdc_resp-reg_C-effctor"/>
</dbReference>
<dbReference type="SUPFAM" id="SSF48452">
    <property type="entry name" value="TPR-like"/>
    <property type="match status" value="1"/>
</dbReference>
<dbReference type="Gene3D" id="3.40.50.2300">
    <property type="match status" value="1"/>
</dbReference>
<dbReference type="SUPFAM" id="SSF52172">
    <property type="entry name" value="CheY-like"/>
    <property type="match status" value="1"/>
</dbReference>
<feature type="domain" description="Response regulatory" evidence="5">
    <location>
        <begin position="2"/>
        <end position="116"/>
    </location>
</feature>
<dbReference type="InterPro" id="IPR011990">
    <property type="entry name" value="TPR-like_helical_dom_sf"/>
</dbReference>
<evidence type="ECO:0000256" key="2">
    <source>
        <dbReference type="ARBA" id="ARBA00023125"/>
    </source>
</evidence>
<protein>
    <recommendedName>
        <fullName evidence="1">Stage 0 sporulation protein A homolog</fullName>
    </recommendedName>
</protein>
<feature type="modified residue" description="4-aspartylphosphate" evidence="4">
    <location>
        <position position="53"/>
    </location>
</feature>
<gene>
    <name evidence="6" type="ORF">LN736_05545</name>
</gene>
<reference evidence="6" key="1">
    <citation type="submission" date="2021-11" db="EMBL/GenBank/DDBJ databases">
        <authorList>
            <person name="Qingchun L."/>
            <person name="Dong Z."/>
            <person name="Zongwei Q."/>
            <person name="Jia Z."/>
            <person name="Duotao L."/>
        </authorList>
    </citation>
    <scope>NUCLEOTIDE SEQUENCE</scope>
    <source>
        <strain evidence="6">WLY-B-L2</strain>
    </source>
</reference>
<comment type="caution">
    <text evidence="6">The sequence shown here is derived from an EMBL/GenBank/DDBJ whole genome shotgun (WGS) entry which is preliminary data.</text>
</comment>
<proteinExistence type="predicted"/>
<dbReference type="PROSITE" id="PS50110">
    <property type="entry name" value="RESPONSE_REGULATORY"/>
    <property type="match status" value="1"/>
</dbReference>
<dbReference type="Pfam" id="PF00072">
    <property type="entry name" value="Response_reg"/>
    <property type="match status" value="1"/>
</dbReference>
<organism evidence="6 7">
    <name type="scientific">Clostridium aromativorans</name>
    <dbReference type="NCBI Taxonomy" id="2836848"/>
    <lineage>
        <taxon>Bacteria</taxon>
        <taxon>Bacillati</taxon>
        <taxon>Bacillota</taxon>
        <taxon>Clostridia</taxon>
        <taxon>Eubacteriales</taxon>
        <taxon>Clostridiaceae</taxon>
        <taxon>Clostridium</taxon>
    </lineage>
</organism>
<dbReference type="InterPro" id="IPR005158">
    <property type="entry name" value="BTAD"/>
</dbReference>